<dbReference type="PANTHER" id="PTHR34979">
    <property type="entry name" value="INNER MEMBRANE PROTEIN YGAZ"/>
    <property type="match status" value="1"/>
</dbReference>
<keyword evidence="6 8" id="KW-1133">Transmembrane helix</keyword>
<sequence>MTAEDSTATSNTRRKEVVRQSLSVAVATGLYGVSFGALSVAAGLSTWQTVALSVLLFSGGSQFALVGVVAAGGAGLSAVATSTLLGVRNGLYGLQVSRLLEARGWRRLVAAHLTIDESTAVAVVQPEREMSRTGFWWTGLGVFVGWNFTTFVGAMIGNAIGDPKTYGLDAAAVAAFCALLWPRLGSHEARGVALAAAAIALLLAPHSAAGVPVLAAAAAAVLAGLLPRRSTAP</sequence>
<dbReference type="PATRIC" id="fig|571913.6.peg.3711"/>
<dbReference type="Proteomes" id="UP000066480">
    <property type="component" value="Chromosome"/>
</dbReference>
<dbReference type="InterPro" id="IPR011606">
    <property type="entry name" value="Brnchd-chn_aa_trnsp_permease"/>
</dbReference>
<dbReference type="OrthoDB" id="5195391at2"/>
<evidence type="ECO:0000313" key="10">
    <source>
        <dbReference type="Proteomes" id="UP000066480"/>
    </source>
</evidence>
<dbReference type="RefSeq" id="WP_052593795.1">
    <property type="nucleotide sequence ID" value="NZ_CP011112.1"/>
</dbReference>
<dbReference type="KEGG" id="lmoi:VV02_18300"/>
<protein>
    <submittedName>
        <fullName evidence="9">Branched-chain amino acid ABC transporter permease</fullName>
    </submittedName>
</protein>
<dbReference type="GO" id="GO:1903785">
    <property type="term" value="P:L-valine transmembrane transport"/>
    <property type="evidence" value="ECO:0007669"/>
    <property type="project" value="TreeGrafter"/>
</dbReference>
<keyword evidence="10" id="KW-1185">Reference proteome</keyword>
<feature type="transmembrane region" description="Helical" evidence="8">
    <location>
        <begin position="194"/>
        <end position="226"/>
    </location>
</feature>
<dbReference type="Pfam" id="PF03591">
    <property type="entry name" value="AzlC"/>
    <property type="match status" value="1"/>
</dbReference>
<evidence type="ECO:0000256" key="6">
    <source>
        <dbReference type="ARBA" id="ARBA00022989"/>
    </source>
</evidence>
<dbReference type="EMBL" id="CP011112">
    <property type="protein sequence ID" value="AKU17345.1"/>
    <property type="molecule type" value="Genomic_DNA"/>
</dbReference>
<evidence type="ECO:0000256" key="5">
    <source>
        <dbReference type="ARBA" id="ARBA00022692"/>
    </source>
</evidence>
<evidence type="ECO:0000256" key="1">
    <source>
        <dbReference type="ARBA" id="ARBA00004651"/>
    </source>
</evidence>
<evidence type="ECO:0000313" key="9">
    <source>
        <dbReference type="EMBL" id="AKU17345.1"/>
    </source>
</evidence>
<feature type="transmembrane region" description="Helical" evidence="8">
    <location>
        <begin position="135"/>
        <end position="160"/>
    </location>
</feature>
<reference evidence="9 10" key="1">
    <citation type="submission" date="2015-03" db="EMBL/GenBank/DDBJ databases">
        <title>Luteipulveratus halotolerans sp. nov., a novel actinobacterium (Dermacoccaceae) from Sarawak, Malaysia.</title>
        <authorList>
            <person name="Juboi H."/>
            <person name="Basik A."/>
            <person name="Shamsul S.S."/>
            <person name="Arnold P."/>
            <person name="Schmitt E.K."/>
            <person name="Sanglier J.-J."/>
            <person name="Yeo T."/>
        </authorList>
    </citation>
    <scope>NUCLEOTIDE SEQUENCE [LARGE SCALE GENOMIC DNA]</scope>
    <source>
        <strain evidence="9 10">MN07-A0370</strain>
    </source>
</reference>
<dbReference type="PANTHER" id="PTHR34979:SF1">
    <property type="entry name" value="INNER MEMBRANE PROTEIN YGAZ"/>
    <property type="match status" value="1"/>
</dbReference>
<dbReference type="GO" id="GO:0005886">
    <property type="term" value="C:plasma membrane"/>
    <property type="evidence" value="ECO:0007669"/>
    <property type="project" value="UniProtKB-SubCell"/>
</dbReference>
<keyword evidence="7 8" id="KW-0472">Membrane</keyword>
<evidence type="ECO:0000256" key="7">
    <source>
        <dbReference type="ARBA" id="ARBA00023136"/>
    </source>
</evidence>
<organism evidence="9 10">
    <name type="scientific">Luteipulveratus mongoliensis</name>
    <dbReference type="NCBI Taxonomy" id="571913"/>
    <lineage>
        <taxon>Bacteria</taxon>
        <taxon>Bacillati</taxon>
        <taxon>Actinomycetota</taxon>
        <taxon>Actinomycetes</taxon>
        <taxon>Micrococcales</taxon>
        <taxon>Dermacoccaceae</taxon>
        <taxon>Luteipulveratus</taxon>
    </lineage>
</organism>
<gene>
    <name evidence="9" type="ORF">VV02_18300</name>
</gene>
<feature type="transmembrane region" description="Helical" evidence="8">
    <location>
        <begin position="166"/>
        <end position="182"/>
    </location>
</feature>
<keyword evidence="3" id="KW-0813">Transport</keyword>
<evidence type="ECO:0000256" key="2">
    <source>
        <dbReference type="ARBA" id="ARBA00010735"/>
    </source>
</evidence>
<dbReference type="STRING" id="571913.VV02_18300"/>
<proteinExistence type="inferred from homology"/>
<accession>A0A0K1JL98</accession>
<keyword evidence="5 8" id="KW-0812">Transmembrane</keyword>
<keyword evidence="4" id="KW-1003">Cell membrane</keyword>
<comment type="subcellular location">
    <subcellularLocation>
        <location evidence="1">Cell membrane</location>
        <topology evidence="1">Multi-pass membrane protein</topology>
    </subcellularLocation>
</comment>
<evidence type="ECO:0000256" key="4">
    <source>
        <dbReference type="ARBA" id="ARBA00022475"/>
    </source>
</evidence>
<name>A0A0K1JL98_9MICO</name>
<feature type="transmembrane region" description="Helical" evidence="8">
    <location>
        <begin position="64"/>
        <end position="87"/>
    </location>
</feature>
<comment type="similarity">
    <text evidence="2">Belongs to the AzlC family.</text>
</comment>
<dbReference type="AlphaFoldDB" id="A0A0K1JL98"/>
<evidence type="ECO:0000256" key="8">
    <source>
        <dbReference type="SAM" id="Phobius"/>
    </source>
</evidence>
<evidence type="ECO:0000256" key="3">
    <source>
        <dbReference type="ARBA" id="ARBA00022448"/>
    </source>
</evidence>
<feature type="transmembrane region" description="Helical" evidence="8">
    <location>
        <begin position="21"/>
        <end position="44"/>
    </location>
</feature>